<dbReference type="Proteomes" id="UP000626210">
    <property type="component" value="Unassembled WGS sequence"/>
</dbReference>
<keyword evidence="2" id="KW-1185">Reference proteome</keyword>
<proteinExistence type="predicted"/>
<dbReference type="SUPFAM" id="SSF53756">
    <property type="entry name" value="UDP-Glycosyltransferase/glycogen phosphorylase"/>
    <property type="match status" value="1"/>
</dbReference>
<evidence type="ECO:0008006" key="3">
    <source>
        <dbReference type="Google" id="ProtNLM"/>
    </source>
</evidence>
<protein>
    <recommendedName>
        <fullName evidence="3">Glycosyltransferase</fullName>
    </recommendedName>
</protein>
<sequence length="337" mass="37980">MREAKRRIAYIPYIEPNNAYVSRMQDVLARFGSVEKMVPIKKFLGLLLAGKMRRYDVTFFNWTENDALEEGSGKINARKAFRVFLRTVFARLVSRRLVFVRHNIYPHLIHRGQENAAKRMIDRYERMFHSVISHSGAEPAQRYLYVPHPLYRRVACSVSAAAAAGWDLPREYYVMFGRIVAYKQILEMARAFPDNKNLLIIGFVKDDAYGAEIGAVDRPNIFYRPGYLEEAQAQALIRASDGIVLAHAGESTVVSGSFFYAMSLPVPVLAVETPFLRWIAPKVGDDLLVLAPNLDALAQRIGTHAPHELPADAGRRLNDAFGDEAIAQALAPVFSRP</sequence>
<organism evidence="1 2">
    <name type="scientific">Pseudorhodoferax aquiterrae</name>
    <dbReference type="NCBI Taxonomy" id="747304"/>
    <lineage>
        <taxon>Bacteria</taxon>
        <taxon>Pseudomonadati</taxon>
        <taxon>Pseudomonadota</taxon>
        <taxon>Betaproteobacteria</taxon>
        <taxon>Burkholderiales</taxon>
        <taxon>Comamonadaceae</taxon>
    </lineage>
</organism>
<evidence type="ECO:0000313" key="1">
    <source>
        <dbReference type="EMBL" id="GHD01591.1"/>
    </source>
</evidence>
<reference evidence="2" key="1">
    <citation type="journal article" date="2019" name="Int. J. Syst. Evol. Microbiol.">
        <title>The Global Catalogue of Microorganisms (GCM) 10K type strain sequencing project: providing services to taxonomists for standard genome sequencing and annotation.</title>
        <authorList>
            <consortium name="The Broad Institute Genomics Platform"/>
            <consortium name="The Broad Institute Genome Sequencing Center for Infectious Disease"/>
            <person name="Wu L."/>
            <person name="Ma J."/>
        </authorList>
    </citation>
    <scope>NUCLEOTIDE SEQUENCE [LARGE SCALE GENOMIC DNA]</scope>
    <source>
        <strain evidence="2">KCTC 23314</strain>
    </source>
</reference>
<gene>
    <name evidence="1" type="ORF">GCM10007320_60020</name>
</gene>
<evidence type="ECO:0000313" key="2">
    <source>
        <dbReference type="Proteomes" id="UP000626210"/>
    </source>
</evidence>
<dbReference type="RefSeq" id="WP_189690563.1">
    <property type="nucleotide sequence ID" value="NZ_BMYK01000036.1"/>
</dbReference>
<dbReference type="EMBL" id="BMYK01000036">
    <property type="protein sequence ID" value="GHD01591.1"/>
    <property type="molecule type" value="Genomic_DNA"/>
</dbReference>
<comment type="caution">
    <text evidence="1">The sequence shown here is derived from an EMBL/GenBank/DDBJ whole genome shotgun (WGS) entry which is preliminary data.</text>
</comment>
<name>A0ABQ3GCE1_9BURK</name>
<accession>A0ABQ3GCE1</accession>
<dbReference type="Gene3D" id="3.40.50.2000">
    <property type="entry name" value="Glycogen Phosphorylase B"/>
    <property type="match status" value="1"/>
</dbReference>